<dbReference type="AlphaFoldDB" id="A0AAP0P481"/>
<sequence length="133" mass="15616">MNYYARRRHEASIFDVFTLNPLPYPVLLLLIVIFLFLGISWSFSYESVVEDAELNFGLFLKVVPVLLLLLVHLLSRFENPERWFYTSPYDRRRKAHYFQSSDGAASPWWVLGLIVVLLVMVSYQSTFLDGWFG</sequence>
<dbReference type="EMBL" id="JBBNAE010000004">
    <property type="protein sequence ID" value="KAK9129519.1"/>
    <property type="molecule type" value="Genomic_DNA"/>
</dbReference>
<feature type="transmembrane region" description="Helical" evidence="1">
    <location>
        <begin position="56"/>
        <end position="74"/>
    </location>
</feature>
<accession>A0AAP0P481</accession>
<reference evidence="2 3" key="1">
    <citation type="submission" date="2024-01" db="EMBL/GenBank/DDBJ databases">
        <title>Genome assemblies of Stephania.</title>
        <authorList>
            <person name="Yang L."/>
        </authorList>
    </citation>
    <scope>NUCLEOTIDE SEQUENCE [LARGE SCALE GENOMIC DNA]</scope>
    <source>
        <strain evidence="2">QJT</strain>
        <tissue evidence="2">Leaf</tissue>
    </source>
</reference>
<evidence type="ECO:0000313" key="2">
    <source>
        <dbReference type="EMBL" id="KAK9129519.1"/>
    </source>
</evidence>
<organism evidence="2 3">
    <name type="scientific">Stephania japonica</name>
    <dbReference type="NCBI Taxonomy" id="461633"/>
    <lineage>
        <taxon>Eukaryota</taxon>
        <taxon>Viridiplantae</taxon>
        <taxon>Streptophyta</taxon>
        <taxon>Embryophyta</taxon>
        <taxon>Tracheophyta</taxon>
        <taxon>Spermatophyta</taxon>
        <taxon>Magnoliopsida</taxon>
        <taxon>Ranunculales</taxon>
        <taxon>Menispermaceae</taxon>
        <taxon>Menispermoideae</taxon>
        <taxon>Cissampelideae</taxon>
        <taxon>Stephania</taxon>
    </lineage>
</organism>
<feature type="transmembrane region" description="Helical" evidence="1">
    <location>
        <begin position="103"/>
        <end position="123"/>
    </location>
</feature>
<protein>
    <submittedName>
        <fullName evidence="2">Uncharacterized protein</fullName>
    </submittedName>
</protein>
<comment type="caution">
    <text evidence="2">The sequence shown here is derived from an EMBL/GenBank/DDBJ whole genome shotgun (WGS) entry which is preliminary data.</text>
</comment>
<evidence type="ECO:0000313" key="3">
    <source>
        <dbReference type="Proteomes" id="UP001417504"/>
    </source>
</evidence>
<proteinExistence type="predicted"/>
<name>A0AAP0P481_9MAGN</name>
<keyword evidence="1" id="KW-0472">Membrane</keyword>
<dbReference type="Proteomes" id="UP001417504">
    <property type="component" value="Unassembled WGS sequence"/>
</dbReference>
<dbReference type="PANTHER" id="PTHR33306:SF7">
    <property type="entry name" value="EXPRESSED PROTEIN"/>
    <property type="match status" value="1"/>
</dbReference>
<feature type="transmembrane region" description="Helical" evidence="1">
    <location>
        <begin position="21"/>
        <end position="44"/>
    </location>
</feature>
<keyword evidence="3" id="KW-1185">Reference proteome</keyword>
<evidence type="ECO:0000256" key="1">
    <source>
        <dbReference type="SAM" id="Phobius"/>
    </source>
</evidence>
<keyword evidence="1" id="KW-1133">Transmembrane helix</keyword>
<keyword evidence="1" id="KW-0812">Transmembrane</keyword>
<dbReference type="PANTHER" id="PTHR33306">
    <property type="entry name" value="EXPRESSED PROTEIN-RELATED-RELATED"/>
    <property type="match status" value="1"/>
</dbReference>
<gene>
    <name evidence="2" type="ORF">Sjap_010006</name>
</gene>